<reference evidence="1 2" key="1">
    <citation type="submission" date="2018-06" db="EMBL/GenBank/DDBJ databases">
        <title>Spirosoma sp. HMF3257 Genome sequencing and assembly.</title>
        <authorList>
            <person name="Kang H."/>
            <person name="Cha I."/>
            <person name="Kim H."/>
            <person name="Kang J."/>
            <person name="Joh K."/>
        </authorList>
    </citation>
    <scope>NUCLEOTIDE SEQUENCE [LARGE SCALE GENOMIC DNA]</scope>
    <source>
        <strain evidence="1 2">HMF3257</strain>
    </source>
</reference>
<gene>
    <name evidence="1" type="ORF">HMF3257_22285</name>
</gene>
<evidence type="ECO:0000313" key="1">
    <source>
        <dbReference type="EMBL" id="RAI76220.1"/>
    </source>
</evidence>
<accession>A0A327NLM1</accession>
<dbReference type="OrthoDB" id="822355at2"/>
<dbReference type="AlphaFoldDB" id="A0A327NLM1"/>
<evidence type="ECO:0000313" key="2">
    <source>
        <dbReference type="Proteomes" id="UP000249016"/>
    </source>
</evidence>
<protein>
    <submittedName>
        <fullName evidence="1">Uncharacterized protein</fullName>
    </submittedName>
</protein>
<dbReference type="EMBL" id="QLII01000001">
    <property type="protein sequence ID" value="RAI76220.1"/>
    <property type="molecule type" value="Genomic_DNA"/>
</dbReference>
<comment type="caution">
    <text evidence="1">The sequence shown here is derived from an EMBL/GenBank/DDBJ whole genome shotgun (WGS) entry which is preliminary data.</text>
</comment>
<organism evidence="1 2">
    <name type="scientific">Spirosoma telluris</name>
    <dbReference type="NCBI Taxonomy" id="2183553"/>
    <lineage>
        <taxon>Bacteria</taxon>
        <taxon>Pseudomonadati</taxon>
        <taxon>Bacteroidota</taxon>
        <taxon>Cytophagia</taxon>
        <taxon>Cytophagales</taxon>
        <taxon>Cytophagaceae</taxon>
        <taxon>Spirosoma</taxon>
    </lineage>
</organism>
<proteinExistence type="predicted"/>
<sequence length="77" mass="8082">MGEADRIITLPAKLATALHGIAPGLITDTLAFANRFLPDPGGIGEQQMDGKNSETYLSNSLLARLTDEAAEANNEIG</sequence>
<keyword evidence="2" id="KW-1185">Reference proteome</keyword>
<name>A0A327NLM1_9BACT</name>
<dbReference type="Proteomes" id="UP000249016">
    <property type="component" value="Unassembled WGS sequence"/>
</dbReference>
<dbReference type="RefSeq" id="WP_111345584.1">
    <property type="nucleotide sequence ID" value="NZ_QLII01000001.1"/>
</dbReference>